<protein>
    <recommendedName>
        <fullName evidence="4">Hydrophobin</fullName>
    </recommendedName>
</protein>
<dbReference type="AlphaFoldDB" id="A0A5B0MR92"/>
<evidence type="ECO:0000313" key="2">
    <source>
        <dbReference type="EMBL" id="KAA1078440.1"/>
    </source>
</evidence>
<keyword evidence="1" id="KW-0732">Signal</keyword>
<comment type="caution">
    <text evidence="2">The sequence shown here is derived from an EMBL/GenBank/DDBJ whole genome shotgun (WGS) entry which is preliminary data.</text>
</comment>
<feature type="chain" id="PRO_5022722250" description="Hydrophobin" evidence="1">
    <location>
        <begin position="21"/>
        <end position="95"/>
    </location>
</feature>
<feature type="signal peptide" evidence="1">
    <location>
        <begin position="1"/>
        <end position="20"/>
    </location>
</feature>
<keyword evidence="3" id="KW-1185">Reference proteome</keyword>
<name>A0A5B0MR92_PUCGR</name>
<proteinExistence type="predicted"/>
<dbReference type="Proteomes" id="UP000324748">
    <property type="component" value="Unassembled WGS sequence"/>
</dbReference>
<evidence type="ECO:0008006" key="4">
    <source>
        <dbReference type="Google" id="ProtNLM"/>
    </source>
</evidence>
<evidence type="ECO:0000313" key="3">
    <source>
        <dbReference type="Proteomes" id="UP000324748"/>
    </source>
</evidence>
<accession>A0A5B0MR92</accession>
<reference evidence="2 3" key="1">
    <citation type="submission" date="2019-05" db="EMBL/GenBank/DDBJ databases">
        <title>Emergence of the Ug99 lineage of the wheat stem rust pathogen through somatic hybridization.</title>
        <authorList>
            <person name="Li F."/>
            <person name="Upadhyaya N.M."/>
            <person name="Sperschneider J."/>
            <person name="Matny O."/>
            <person name="Nguyen-Phuc H."/>
            <person name="Mago R."/>
            <person name="Raley C."/>
            <person name="Miller M.E."/>
            <person name="Silverstein K.A.T."/>
            <person name="Henningsen E."/>
            <person name="Hirsch C.D."/>
            <person name="Visser B."/>
            <person name="Pretorius Z.A."/>
            <person name="Steffenson B.J."/>
            <person name="Schwessinger B."/>
            <person name="Dodds P.N."/>
            <person name="Figueroa M."/>
        </authorList>
    </citation>
    <scope>NUCLEOTIDE SEQUENCE [LARGE SCALE GENOMIC DNA]</scope>
    <source>
        <strain evidence="2">21-0</strain>
    </source>
</reference>
<evidence type="ECO:0000256" key="1">
    <source>
        <dbReference type="SAM" id="SignalP"/>
    </source>
</evidence>
<sequence length="95" mass="10502">MQLSTLAIFAVAYGTVAVDALTPFTCNDWITHRYIGQCGHQSGSNYILRDAESWPGNEPLQFTRCPDTSYCCGQDMALGRGITKQELDDNCTDMT</sequence>
<gene>
    <name evidence="2" type="ORF">PGT21_035135</name>
</gene>
<dbReference type="OrthoDB" id="2507885at2759"/>
<organism evidence="2 3">
    <name type="scientific">Puccinia graminis f. sp. tritici</name>
    <dbReference type="NCBI Taxonomy" id="56615"/>
    <lineage>
        <taxon>Eukaryota</taxon>
        <taxon>Fungi</taxon>
        <taxon>Dikarya</taxon>
        <taxon>Basidiomycota</taxon>
        <taxon>Pucciniomycotina</taxon>
        <taxon>Pucciniomycetes</taxon>
        <taxon>Pucciniales</taxon>
        <taxon>Pucciniaceae</taxon>
        <taxon>Puccinia</taxon>
    </lineage>
</organism>
<dbReference type="EMBL" id="VSWC01000144">
    <property type="protein sequence ID" value="KAA1078440.1"/>
    <property type="molecule type" value="Genomic_DNA"/>
</dbReference>